<dbReference type="Proteomes" id="UP001732720">
    <property type="component" value="Chromosome 1"/>
</dbReference>
<keyword evidence="1" id="KW-1185">Reference proteome</keyword>
<name>A0AC58LUF4_CASCN</name>
<proteinExistence type="predicted"/>
<gene>
    <name evidence="2" type="primary">Mrgprd</name>
</gene>
<dbReference type="RefSeq" id="XP_073920783.1">
    <property type="nucleotide sequence ID" value="XM_074064682.1"/>
</dbReference>
<evidence type="ECO:0000313" key="2">
    <source>
        <dbReference type="RefSeq" id="XP_073920783.1"/>
    </source>
</evidence>
<reference evidence="2" key="1">
    <citation type="submission" date="2025-08" db="UniProtKB">
        <authorList>
            <consortium name="RefSeq"/>
        </authorList>
    </citation>
    <scope>IDENTIFICATION</scope>
</reference>
<accession>A0AC58LUF4</accession>
<evidence type="ECO:0000313" key="1">
    <source>
        <dbReference type="Proteomes" id="UP001732720"/>
    </source>
</evidence>
<organism evidence="1 2">
    <name type="scientific">Castor canadensis</name>
    <name type="common">American beaver</name>
    <dbReference type="NCBI Taxonomy" id="51338"/>
    <lineage>
        <taxon>Eukaryota</taxon>
        <taxon>Metazoa</taxon>
        <taxon>Chordata</taxon>
        <taxon>Craniata</taxon>
        <taxon>Vertebrata</taxon>
        <taxon>Euteleostomi</taxon>
        <taxon>Mammalia</taxon>
        <taxon>Eutheria</taxon>
        <taxon>Euarchontoglires</taxon>
        <taxon>Glires</taxon>
        <taxon>Rodentia</taxon>
        <taxon>Castorimorpha</taxon>
        <taxon>Castoridae</taxon>
        <taxon>Castor</taxon>
    </lineage>
</organism>
<sequence>MGMETRVAAVGSSDKAPSPQPALKSRWKMNKRHKSPDQDDASYIRNLGKNDHELSADQIPELTQCWEGPDPDKPGRRDPTPHLGLPQKAQRHCFDSRLAPHPAPTKLNEVLKGMTHALSSTLPTPRSMASSSGMDAATLAYLGVCSLVVTTCVCGIVGNGLVVWLLSCRAHRSPFHVYVLNLAVADLLFLLCMAALVGLETQPLAELNRDSHEVEVIKAYEVLSRTKYFAYTAGLSLLTAISTQRCVSVLFPIWYKCHQPRHLSAVVCAVLWALSLLMNTLASFFCSWFWNPQKQQCFKVDMVFGVLIIGVFVPVMTLSSAILYVRVRRSSLLQRQRPRRLFVVILVSVLVFLVCSLPLGLYWFVLYWVGLPREVWLLYTSLSRLSSSIGSSANPVIYFLVGSQRSRGLQESLGAVLGRALREEPELEGRETPSTATNEGI</sequence>
<protein>
    <submittedName>
        <fullName evidence="2">Mas-related G-protein coupled receptor member D</fullName>
    </submittedName>
</protein>
<keyword evidence="2" id="KW-0675">Receptor</keyword>